<dbReference type="SMART" id="SM00507">
    <property type="entry name" value="HNHc"/>
    <property type="match status" value="1"/>
</dbReference>
<evidence type="ECO:0000259" key="2">
    <source>
        <dbReference type="SMART" id="SM00507"/>
    </source>
</evidence>
<accession>A0A511CZH6</accession>
<feature type="domain" description="HNH nuclease" evidence="2">
    <location>
        <begin position="18"/>
        <end position="71"/>
    </location>
</feature>
<organism evidence="3 4">
    <name type="scientific">Pseudonocardia asaccharolytica DSM 44247 = NBRC 16224</name>
    <dbReference type="NCBI Taxonomy" id="1123024"/>
    <lineage>
        <taxon>Bacteria</taxon>
        <taxon>Bacillati</taxon>
        <taxon>Actinomycetota</taxon>
        <taxon>Actinomycetes</taxon>
        <taxon>Pseudonocardiales</taxon>
        <taxon>Pseudonocardiaceae</taxon>
        <taxon>Pseudonocardia</taxon>
    </lineage>
</organism>
<comment type="caution">
    <text evidence="3">The sequence shown here is derived from an EMBL/GenBank/DDBJ whole genome shotgun (WGS) entry which is preliminary data.</text>
</comment>
<evidence type="ECO:0000313" key="4">
    <source>
        <dbReference type="Proteomes" id="UP000321328"/>
    </source>
</evidence>
<dbReference type="OrthoDB" id="3234360at2"/>
<gene>
    <name evidence="3" type="ORF">PA7_15100</name>
</gene>
<feature type="compositionally biased region" description="Basic and acidic residues" evidence="1">
    <location>
        <begin position="75"/>
        <end position="90"/>
    </location>
</feature>
<proteinExistence type="predicted"/>
<dbReference type="Proteomes" id="UP000321328">
    <property type="component" value="Unassembled WGS sequence"/>
</dbReference>
<dbReference type="InterPro" id="IPR002711">
    <property type="entry name" value="HNH"/>
</dbReference>
<keyword evidence="4" id="KW-1185">Reference proteome</keyword>
<evidence type="ECO:0000313" key="3">
    <source>
        <dbReference type="EMBL" id="GEL17673.1"/>
    </source>
</evidence>
<dbReference type="EMBL" id="BJVI01000011">
    <property type="protein sequence ID" value="GEL17673.1"/>
    <property type="molecule type" value="Genomic_DNA"/>
</dbReference>
<dbReference type="GO" id="GO:0004519">
    <property type="term" value="F:endonuclease activity"/>
    <property type="evidence" value="ECO:0007669"/>
    <property type="project" value="InterPro"/>
</dbReference>
<dbReference type="RefSeq" id="WP_037057384.1">
    <property type="nucleotide sequence ID" value="NZ_AUII01000013.1"/>
</dbReference>
<dbReference type="Gene3D" id="1.10.30.50">
    <property type="match status" value="1"/>
</dbReference>
<dbReference type="GO" id="GO:0003676">
    <property type="term" value="F:nucleic acid binding"/>
    <property type="evidence" value="ECO:0007669"/>
    <property type="project" value="InterPro"/>
</dbReference>
<dbReference type="InterPro" id="IPR003615">
    <property type="entry name" value="HNH_nuc"/>
</dbReference>
<sequence length="90" mass="10024">MAAVSRAWRGGSTRAWRRTRALVLARDGHRCQLQLDGCTTIATHVHHVIGRAVSGDEDLSKLVAACAWCNQSTGDPRRHDPAPRPRGWWE</sequence>
<reference evidence="3 4" key="1">
    <citation type="submission" date="2019-07" db="EMBL/GenBank/DDBJ databases">
        <title>Whole genome shotgun sequence of Pseudonocardia asaccharolytica NBRC 16224.</title>
        <authorList>
            <person name="Hosoyama A."/>
            <person name="Uohara A."/>
            <person name="Ohji S."/>
            <person name="Ichikawa N."/>
        </authorList>
    </citation>
    <scope>NUCLEOTIDE SEQUENCE [LARGE SCALE GENOMIC DNA]</scope>
    <source>
        <strain evidence="3 4">NBRC 16224</strain>
    </source>
</reference>
<feature type="region of interest" description="Disordered" evidence="1">
    <location>
        <begin position="71"/>
        <end position="90"/>
    </location>
</feature>
<dbReference type="STRING" id="1123024.GCA_000423625_03004"/>
<dbReference type="GO" id="GO:0008270">
    <property type="term" value="F:zinc ion binding"/>
    <property type="evidence" value="ECO:0007669"/>
    <property type="project" value="InterPro"/>
</dbReference>
<dbReference type="Pfam" id="PF01844">
    <property type="entry name" value="HNH"/>
    <property type="match status" value="1"/>
</dbReference>
<evidence type="ECO:0000256" key="1">
    <source>
        <dbReference type="SAM" id="MobiDB-lite"/>
    </source>
</evidence>
<name>A0A511CZH6_9PSEU</name>
<dbReference type="AlphaFoldDB" id="A0A511CZH6"/>
<dbReference type="CDD" id="cd00085">
    <property type="entry name" value="HNHc"/>
    <property type="match status" value="1"/>
</dbReference>
<protein>
    <recommendedName>
        <fullName evidence="2">HNH nuclease domain-containing protein</fullName>
    </recommendedName>
</protein>